<dbReference type="GO" id="GO:0006637">
    <property type="term" value="P:acyl-CoA metabolic process"/>
    <property type="evidence" value="ECO:0007669"/>
    <property type="project" value="TreeGrafter"/>
</dbReference>
<dbReference type="AlphaFoldDB" id="A1AMW6"/>
<evidence type="ECO:0000313" key="6">
    <source>
        <dbReference type="EMBL" id="ABK98686.1"/>
    </source>
</evidence>
<keyword evidence="3" id="KW-0809">Transit peptide</keyword>
<dbReference type="Gene3D" id="3.10.129.10">
    <property type="entry name" value="Hotdog Thioesterase"/>
    <property type="match status" value="2"/>
</dbReference>
<keyword evidence="1" id="KW-0677">Repeat</keyword>
<dbReference type="Pfam" id="PF03061">
    <property type="entry name" value="4HBT"/>
    <property type="match status" value="2"/>
</dbReference>
<evidence type="ECO:0000256" key="2">
    <source>
        <dbReference type="ARBA" id="ARBA00022801"/>
    </source>
</evidence>
<reference evidence="6 7" key="1">
    <citation type="submission" date="2006-10" db="EMBL/GenBank/DDBJ databases">
        <title>Complete sequence of chromosome of Pelobacter propionicus DSM 2379.</title>
        <authorList>
            <consortium name="US DOE Joint Genome Institute"/>
            <person name="Copeland A."/>
            <person name="Lucas S."/>
            <person name="Lapidus A."/>
            <person name="Barry K."/>
            <person name="Detter J.C."/>
            <person name="Glavina del Rio T."/>
            <person name="Hammon N."/>
            <person name="Israni S."/>
            <person name="Dalin E."/>
            <person name="Tice H."/>
            <person name="Pitluck S."/>
            <person name="Saunders E."/>
            <person name="Brettin T."/>
            <person name="Bruce D."/>
            <person name="Han C."/>
            <person name="Tapia R."/>
            <person name="Schmutz J."/>
            <person name="Larimer F."/>
            <person name="Land M."/>
            <person name="Hauser L."/>
            <person name="Kyrpides N."/>
            <person name="Kim E."/>
            <person name="Lovley D."/>
            <person name="Richardson P."/>
        </authorList>
    </citation>
    <scope>NUCLEOTIDE SEQUENCE [LARGE SCALE GENOMIC DNA]</scope>
    <source>
        <strain evidence="7">DSM 2379 / NBRC 103807 / OttBd1</strain>
    </source>
</reference>
<dbReference type="InterPro" id="IPR029069">
    <property type="entry name" value="HotDog_dom_sf"/>
</dbReference>
<dbReference type="RefSeq" id="WP_011734990.1">
    <property type="nucleotide sequence ID" value="NC_008609.1"/>
</dbReference>
<organism evidence="6 7">
    <name type="scientific">Pelobacter propionicus (strain DSM 2379 / NBRC 103807 / OttBd1)</name>
    <dbReference type="NCBI Taxonomy" id="338966"/>
    <lineage>
        <taxon>Bacteria</taxon>
        <taxon>Pseudomonadati</taxon>
        <taxon>Thermodesulfobacteriota</taxon>
        <taxon>Desulfuromonadia</taxon>
        <taxon>Desulfuromonadales</taxon>
        <taxon>Desulfuromonadaceae</taxon>
        <taxon>Pelobacter</taxon>
    </lineage>
</organism>
<feature type="domain" description="HotDog ACOT-type" evidence="5">
    <location>
        <begin position="210"/>
        <end position="322"/>
    </location>
</feature>
<sequence length="351" mass="39624">MTDDNKLNGDTALSPHDTRYLFILPFSTDPVVARRFLARDSSIVGNIRFGKILETLDKVAENTAMAYVQRFYPEARVVTAAVDNIVLRNPADTKRDLVFSSQINHVGRSSMEVGIRVERLGEGSSHLASCYFTMVARSADSGEARSLSLPPLQYPQELDKKRYQKAELRRQAYRDGLAQAEEMPSLDEYLFLKKLHKEQEEEGFSGIRAGQLVLESTCRAYPEQENVPKTIFGGYLIRKAYELAALAAEMVAPNRAVPCQVNRINFNQPVLLGDQLKFTARVVYTGRTTVTVQSDIERFNRNAGDKSLSNSCLFTFRNVDSDMQPQPVPFIYPVTYAEDARLLSAYRQRLD</sequence>
<dbReference type="PANTHER" id="PTHR12655">
    <property type="entry name" value="ACYL-COA THIOESTERASE"/>
    <property type="match status" value="1"/>
</dbReference>
<dbReference type="SUPFAM" id="SSF54637">
    <property type="entry name" value="Thioesterase/thiol ester dehydrase-isomerase"/>
    <property type="match status" value="2"/>
</dbReference>
<dbReference type="InterPro" id="IPR006683">
    <property type="entry name" value="Thioestr_dom"/>
</dbReference>
<dbReference type="PROSITE" id="PS51770">
    <property type="entry name" value="HOTDOG_ACOT"/>
    <property type="match status" value="2"/>
</dbReference>
<evidence type="ECO:0000256" key="1">
    <source>
        <dbReference type="ARBA" id="ARBA00022737"/>
    </source>
</evidence>
<dbReference type="KEGG" id="ppd:Ppro_1061"/>
<keyword evidence="7" id="KW-1185">Reference proteome</keyword>
<dbReference type="HOGENOM" id="CLU_768885_0_0_7"/>
<accession>A1AMW6</accession>
<keyword evidence="2 4" id="KW-0378">Hydrolase</keyword>
<protein>
    <submittedName>
        <fullName evidence="6">Thioesterase superfamily protein</fullName>
    </submittedName>
</protein>
<dbReference type="EMBL" id="CP000482">
    <property type="protein sequence ID" value="ABK98686.1"/>
    <property type="molecule type" value="Genomic_DNA"/>
</dbReference>
<dbReference type="CDD" id="cd03442">
    <property type="entry name" value="BFIT_BACH"/>
    <property type="match status" value="2"/>
</dbReference>
<evidence type="ECO:0000256" key="4">
    <source>
        <dbReference type="PROSITE-ProRule" id="PRU01106"/>
    </source>
</evidence>
<gene>
    <name evidence="6" type="ordered locus">Ppro_1061</name>
</gene>
<dbReference type="PANTHER" id="PTHR12655:SF0">
    <property type="entry name" value="ACYL-COENZYME A THIOESTERASE 9, MITOCHONDRIAL"/>
    <property type="match status" value="1"/>
</dbReference>
<dbReference type="STRING" id="338966.Ppro_1061"/>
<dbReference type="Proteomes" id="UP000006732">
    <property type="component" value="Chromosome"/>
</dbReference>
<evidence type="ECO:0000259" key="5">
    <source>
        <dbReference type="PROSITE" id="PS51770"/>
    </source>
</evidence>
<dbReference type="GO" id="GO:0047617">
    <property type="term" value="F:fatty acyl-CoA hydrolase activity"/>
    <property type="evidence" value="ECO:0007669"/>
    <property type="project" value="TreeGrafter"/>
</dbReference>
<proteinExistence type="predicted"/>
<evidence type="ECO:0000313" key="7">
    <source>
        <dbReference type="Proteomes" id="UP000006732"/>
    </source>
</evidence>
<dbReference type="InterPro" id="IPR033120">
    <property type="entry name" value="HOTDOG_ACOT"/>
</dbReference>
<dbReference type="OrthoDB" id="9809430at2"/>
<feature type="domain" description="HotDog ACOT-type" evidence="5">
    <location>
        <begin position="26"/>
        <end position="140"/>
    </location>
</feature>
<name>A1AMW6_PELPD</name>
<dbReference type="eggNOG" id="COG1607">
    <property type="taxonomic scope" value="Bacteria"/>
</dbReference>
<evidence type="ECO:0000256" key="3">
    <source>
        <dbReference type="ARBA" id="ARBA00022946"/>
    </source>
</evidence>